<protein>
    <submittedName>
        <fullName evidence="8">RDD family protein</fullName>
    </submittedName>
</protein>
<evidence type="ECO:0000256" key="5">
    <source>
        <dbReference type="ARBA" id="ARBA00023136"/>
    </source>
</evidence>
<dbReference type="PANTHER" id="PTHR36115">
    <property type="entry name" value="PROLINE-RICH ANTIGEN HOMOLOG-RELATED"/>
    <property type="match status" value="1"/>
</dbReference>
<evidence type="ECO:0000256" key="4">
    <source>
        <dbReference type="ARBA" id="ARBA00022989"/>
    </source>
</evidence>
<dbReference type="PANTHER" id="PTHR36115:SF9">
    <property type="entry name" value="LMO1584 PROTEIN"/>
    <property type="match status" value="1"/>
</dbReference>
<keyword evidence="3 6" id="KW-0812">Transmembrane</keyword>
<feature type="domain" description="RDD" evidence="7">
    <location>
        <begin position="6"/>
        <end position="153"/>
    </location>
</feature>
<dbReference type="Pfam" id="PF06271">
    <property type="entry name" value="RDD"/>
    <property type="match status" value="1"/>
</dbReference>
<evidence type="ECO:0000256" key="2">
    <source>
        <dbReference type="ARBA" id="ARBA00022475"/>
    </source>
</evidence>
<reference evidence="8 9" key="1">
    <citation type="journal article" date="2023" name="Microbiol. Resour. Announc.">
        <title>Complete Genome Sequence of Imperialibacter roseus strain P4T.</title>
        <authorList>
            <person name="Tizabi D.R."/>
            <person name="Bachvaroff T."/>
            <person name="Hill R.T."/>
        </authorList>
    </citation>
    <scope>NUCLEOTIDE SEQUENCE [LARGE SCALE GENOMIC DNA]</scope>
    <source>
        <strain evidence="8 9">P4T</strain>
    </source>
</reference>
<comment type="subcellular location">
    <subcellularLocation>
        <location evidence="1">Cell membrane</location>
        <topology evidence="1">Multi-pass membrane protein</topology>
    </subcellularLocation>
</comment>
<dbReference type="InterPro" id="IPR051791">
    <property type="entry name" value="Pra-immunoreactive"/>
</dbReference>
<evidence type="ECO:0000256" key="3">
    <source>
        <dbReference type="ARBA" id="ARBA00022692"/>
    </source>
</evidence>
<dbReference type="Proteomes" id="UP001302349">
    <property type="component" value="Chromosome"/>
</dbReference>
<feature type="transmembrane region" description="Helical" evidence="6">
    <location>
        <begin position="122"/>
        <end position="141"/>
    </location>
</feature>
<keyword evidence="5 6" id="KW-0472">Membrane</keyword>
<evidence type="ECO:0000256" key="6">
    <source>
        <dbReference type="SAM" id="Phobius"/>
    </source>
</evidence>
<organism evidence="8 9">
    <name type="scientific">Imperialibacter roseus</name>
    <dbReference type="NCBI Taxonomy" id="1324217"/>
    <lineage>
        <taxon>Bacteria</taxon>
        <taxon>Pseudomonadati</taxon>
        <taxon>Bacteroidota</taxon>
        <taxon>Cytophagia</taxon>
        <taxon>Cytophagales</taxon>
        <taxon>Flammeovirgaceae</taxon>
        <taxon>Imperialibacter</taxon>
    </lineage>
</organism>
<feature type="transmembrane region" description="Helical" evidence="6">
    <location>
        <begin position="30"/>
        <end position="49"/>
    </location>
</feature>
<name>A0ABZ0IRZ1_9BACT</name>
<dbReference type="RefSeq" id="WP_317489207.1">
    <property type="nucleotide sequence ID" value="NZ_CP136051.1"/>
</dbReference>
<evidence type="ECO:0000256" key="1">
    <source>
        <dbReference type="ARBA" id="ARBA00004651"/>
    </source>
</evidence>
<proteinExistence type="predicted"/>
<gene>
    <name evidence="8" type="ORF">RT717_25760</name>
</gene>
<sequence>MSSTNYAGFWLRFVAYIIDYIIVYTVQSFVLLPIFAALGFGFATTPGLFDDSMSTEEAIGLFAALASIASVTFLITLTIQVLYYSFMESSKYQATVGKIALGLKVTDMEGNKLDFGKALLRNLGKIVSSMILGIGYIMAGFTEKKQGLHDMIASTLVVKK</sequence>
<accession>A0ABZ0IRZ1</accession>
<evidence type="ECO:0000313" key="8">
    <source>
        <dbReference type="EMBL" id="WOK06486.1"/>
    </source>
</evidence>
<keyword evidence="2" id="KW-1003">Cell membrane</keyword>
<dbReference type="EMBL" id="CP136051">
    <property type="protein sequence ID" value="WOK06486.1"/>
    <property type="molecule type" value="Genomic_DNA"/>
</dbReference>
<keyword evidence="9" id="KW-1185">Reference proteome</keyword>
<evidence type="ECO:0000259" key="7">
    <source>
        <dbReference type="Pfam" id="PF06271"/>
    </source>
</evidence>
<evidence type="ECO:0000313" key="9">
    <source>
        <dbReference type="Proteomes" id="UP001302349"/>
    </source>
</evidence>
<feature type="transmembrane region" description="Helical" evidence="6">
    <location>
        <begin position="61"/>
        <end position="84"/>
    </location>
</feature>
<keyword evidence="4 6" id="KW-1133">Transmembrane helix</keyword>
<dbReference type="InterPro" id="IPR010432">
    <property type="entry name" value="RDD"/>
</dbReference>